<keyword evidence="2" id="KW-1185">Reference proteome</keyword>
<dbReference type="Proteomes" id="UP000553888">
    <property type="component" value="Unassembled WGS sequence"/>
</dbReference>
<sequence length="47" mass="5257">MSHCPTCGSGVVYRYDTARRSGSLYAWFCLQQPHVVADPRTAISDRP</sequence>
<evidence type="ECO:0000313" key="1">
    <source>
        <dbReference type="EMBL" id="NYG99073.1"/>
    </source>
</evidence>
<dbReference type="EMBL" id="JACBZY010000001">
    <property type="protein sequence ID" value="NYG99073.1"/>
    <property type="molecule type" value="Genomic_DNA"/>
</dbReference>
<gene>
    <name evidence="1" type="ORF">BJ979_001699</name>
</gene>
<dbReference type="RefSeq" id="WP_179567046.1">
    <property type="nucleotide sequence ID" value="NZ_JACBZY010000001.1"/>
</dbReference>
<dbReference type="AlphaFoldDB" id="A0A852Y9G8"/>
<name>A0A852Y9G8_9MICO</name>
<proteinExistence type="predicted"/>
<accession>A0A852Y9G8</accession>
<organism evidence="1 2">
    <name type="scientific">Schumannella luteola</name>
    <dbReference type="NCBI Taxonomy" id="472059"/>
    <lineage>
        <taxon>Bacteria</taxon>
        <taxon>Bacillati</taxon>
        <taxon>Actinomycetota</taxon>
        <taxon>Actinomycetes</taxon>
        <taxon>Micrococcales</taxon>
        <taxon>Microbacteriaceae</taxon>
        <taxon>Schumannella</taxon>
    </lineage>
</organism>
<protein>
    <submittedName>
        <fullName evidence="1">Uncharacterized protein</fullName>
    </submittedName>
</protein>
<reference evidence="1 2" key="1">
    <citation type="submission" date="2020-07" db="EMBL/GenBank/DDBJ databases">
        <title>Sequencing the genomes of 1000 actinobacteria strains.</title>
        <authorList>
            <person name="Klenk H.-P."/>
        </authorList>
    </citation>
    <scope>NUCLEOTIDE SEQUENCE [LARGE SCALE GENOMIC DNA]</scope>
    <source>
        <strain evidence="1 2">DSM 23141</strain>
    </source>
</reference>
<evidence type="ECO:0000313" key="2">
    <source>
        <dbReference type="Proteomes" id="UP000553888"/>
    </source>
</evidence>
<comment type="caution">
    <text evidence="1">The sequence shown here is derived from an EMBL/GenBank/DDBJ whole genome shotgun (WGS) entry which is preliminary data.</text>
</comment>